<accession>A0ABR6VVF3</accession>
<evidence type="ECO:0008006" key="3">
    <source>
        <dbReference type="Google" id="ProtNLM"/>
    </source>
</evidence>
<comment type="caution">
    <text evidence="1">The sequence shown here is derived from an EMBL/GenBank/DDBJ whole genome shotgun (WGS) entry which is preliminary data.</text>
</comment>
<sequence>MHIDLQLRLVHQDDNIKVEVDENAKFIYLEWLQAPPTEEFRKAFHLAGMICLEYKCEYWLSEARPIPYLEFADQNWVLREMKPILIKSTLKKYARISSKESISLLDIHRIYSALNDEQDPNLKTHFESFTSKDAALDWLFSDFEQDKLSEEE</sequence>
<dbReference type="RefSeq" id="WP_186639714.1">
    <property type="nucleotide sequence ID" value="NZ_JACOAF010000037.1"/>
</dbReference>
<name>A0ABR6VVF3_9BACT</name>
<evidence type="ECO:0000313" key="1">
    <source>
        <dbReference type="EMBL" id="MBC3541139.1"/>
    </source>
</evidence>
<protein>
    <recommendedName>
        <fullName evidence="3">STAS/SEC14 domain-containing protein</fullName>
    </recommendedName>
</protein>
<dbReference type="Proteomes" id="UP000659698">
    <property type="component" value="Unassembled WGS sequence"/>
</dbReference>
<reference evidence="1 2" key="1">
    <citation type="journal article" date="2019" name="Int. J. Syst. Evol. Microbiol.">
        <title>Rufibacter sediminis sp. nov., isolated from freshwater lake sediment.</title>
        <authorList>
            <person name="Qu J.H."/>
            <person name="Zhang L.J."/>
            <person name="Fu Y.H."/>
            <person name="Li H.F."/>
        </authorList>
    </citation>
    <scope>NUCLEOTIDE SEQUENCE [LARGE SCALE GENOMIC DNA]</scope>
    <source>
        <strain evidence="1 2">H-1</strain>
    </source>
</reference>
<gene>
    <name evidence="1" type="ORF">H7U12_15705</name>
</gene>
<dbReference type="EMBL" id="JACOAF010000037">
    <property type="protein sequence ID" value="MBC3541139.1"/>
    <property type="molecule type" value="Genomic_DNA"/>
</dbReference>
<keyword evidence="2" id="KW-1185">Reference proteome</keyword>
<organism evidence="1 2">
    <name type="scientific">Rufibacter sediminis</name>
    <dbReference type="NCBI Taxonomy" id="2762756"/>
    <lineage>
        <taxon>Bacteria</taxon>
        <taxon>Pseudomonadati</taxon>
        <taxon>Bacteroidota</taxon>
        <taxon>Cytophagia</taxon>
        <taxon>Cytophagales</taxon>
        <taxon>Hymenobacteraceae</taxon>
        <taxon>Rufibacter</taxon>
    </lineage>
</organism>
<evidence type="ECO:0000313" key="2">
    <source>
        <dbReference type="Proteomes" id="UP000659698"/>
    </source>
</evidence>
<proteinExistence type="predicted"/>